<dbReference type="GO" id="GO:0006508">
    <property type="term" value="P:proteolysis"/>
    <property type="evidence" value="ECO:0007669"/>
    <property type="project" value="InterPro"/>
</dbReference>
<dbReference type="InterPro" id="IPR045569">
    <property type="entry name" value="Metalloprtase-TldD/E_C"/>
</dbReference>
<sequence length="377" mass="44982">MNDVRRLTLFLMKNTDDFRIIHYIKKQIKYTKLLGDNNYQESEESNYKVYVKKTGKNYCIESNDLKNLENHIKIWLEKLKTTQEYLWSEQDYQNQSTSEYTRNKQIYDNFSFEEYELWLNDLSRNMTTKQTFQYYCTILKSIMISEKQTMEQYINTSQLLYYDTVKNNFVLKNDNVFCGEYPVEIVEYDTLNNIALSDVDFSLESINTLVSGLGNYFFGESIINNASFITKEMFKKRVFDKNVDLKAIPVLSYDRNGLQKKPSYLLKNGVVNTFINSLESSIILNQNGGGNSLWLEAYELEGFEFELTVPFKKYKERNILIEQIEQIQFNFDSNEINTEIKCLINKNGEKYKTEMFFSFTDFMNNLWMDENYYFYLT</sequence>
<evidence type="ECO:0000259" key="1">
    <source>
        <dbReference type="Pfam" id="PF19289"/>
    </source>
</evidence>
<dbReference type="EMBL" id="CP147244">
    <property type="protein sequence ID" value="WYK00592.1"/>
    <property type="molecule type" value="Genomic_DNA"/>
</dbReference>
<name>A0AAQ3W9H4_9ENTE</name>
<proteinExistence type="predicted"/>
<dbReference type="SUPFAM" id="SSF111283">
    <property type="entry name" value="Putative modulator of DNA gyrase, PmbA/TldD"/>
    <property type="match status" value="1"/>
</dbReference>
<dbReference type="InterPro" id="IPR036059">
    <property type="entry name" value="TldD/PmbA_sf"/>
</dbReference>
<keyword evidence="3" id="KW-1185">Reference proteome</keyword>
<feature type="domain" description="Metalloprotease TldD/E C-terminal" evidence="1">
    <location>
        <begin position="201"/>
        <end position="292"/>
    </location>
</feature>
<gene>
    <name evidence="2" type="ORF">A5821_001690</name>
</gene>
<evidence type="ECO:0000313" key="2">
    <source>
        <dbReference type="EMBL" id="WYK00592.1"/>
    </source>
</evidence>
<dbReference type="Pfam" id="PF19289">
    <property type="entry name" value="PmbA_TldD_3rd"/>
    <property type="match status" value="1"/>
</dbReference>
<protein>
    <recommendedName>
        <fullName evidence="1">Metalloprotease TldD/E C-terminal domain-containing protein</fullName>
    </recommendedName>
</protein>
<evidence type="ECO:0000313" key="3">
    <source>
        <dbReference type="Proteomes" id="UP000194948"/>
    </source>
</evidence>
<dbReference type="GO" id="GO:0008237">
    <property type="term" value="F:metallopeptidase activity"/>
    <property type="evidence" value="ECO:0007669"/>
    <property type="project" value="InterPro"/>
</dbReference>
<reference evidence="2" key="1">
    <citation type="submission" date="2017-05" db="EMBL/GenBank/DDBJ databases">
        <authorList>
            <consortium name="The Broad Institute Genomics Platform"/>
            <consortium name="The Broad Institute Genomic Center for Infectious Diseases"/>
            <person name="Earl A."/>
            <person name="Manson A."/>
            <person name="Schwartman J."/>
            <person name="Gilmore M."/>
            <person name="Abouelleil A."/>
            <person name="Cao P."/>
            <person name="Chapman S."/>
            <person name="Cusick C."/>
            <person name="Shea T."/>
            <person name="Young S."/>
            <person name="Neafsey D."/>
            <person name="Nusbaum C."/>
            <person name="Birren B."/>
        </authorList>
    </citation>
    <scope>NUCLEOTIDE SEQUENCE</scope>
    <source>
        <strain evidence="2">7F3_DIV0205</strain>
    </source>
</reference>
<organism evidence="2 3">
    <name type="scientific">Candidatus Enterococcus palustris</name>
    <dbReference type="NCBI Taxonomy" id="1834189"/>
    <lineage>
        <taxon>Bacteria</taxon>
        <taxon>Bacillati</taxon>
        <taxon>Bacillota</taxon>
        <taxon>Bacilli</taxon>
        <taxon>Lactobacillales</taxon>
        <taxon>Enterococcaceae</taxon>
        <taxon>Enterococcus</taxon>
    </lineage>
</organism>
<accession>A0AAQ3W9H4</accession>
<dbReference type="RefSeq" id="WP_086314114.1">
    <property type="nucleotide sequence ID" value="NZ_CP147244.1"/>
</dbReference>
<dbReference type="Proteomes" id="UP000194948">
    <property type="component" value="Chromosome"/>
</dbReference>
<reference evidence="2" key="2">
    <citation type="submission" date="2024-03" db="EMBL/GenBank/DDBJ databases">
        <title>The Genome Sequence of Enterococcus sp. DIV0205d.</title>
        <authorList>
            <consortium name="The Broad Institute Genomics Platform"/>
            <consortium name="The Broad Institute Microbial Omics Core"/>
            <consortium name="The Broad Institute Genomic Center for Infectious Diseases"/>
            <person name="Earl A."/>
            <person name="Manson A."/>
            <person name="Gilmore M."/>
            <person name="Schwartman J."/>
            <person name="Shea T."/>
            <person name="Abouelleil A."/>
            <person name="Cao P."/>
            <person name="Chapman S."/>
            <person name="Cusick C."/>
            <person name="Young S."/>
            <person name="Neafsey D."/>
            <person name="Nusbaum C."/>
            <person name="Birren B."/>
        </authorList>
    </citation>
    <scope>NUCLEOTIDE SEQUENCE</scope>
    <source>
        <strain evidence="2">7F3_DIV0205</strain>
    </source>
</reference>
<dbReference type="AlphaFoldDB" id="A0AAQ3W9H4"/>